<evidence type="ECO:0000313" key="3">
    <source>
        <dbReference type="EMBL" id="KLN32807.1"/>
    </source>
</evidence>
<dbReference type="RefSeq" id="WP_082141573.1">
    <property type="nucleotide sequence ID" value="NZ_JNBQ01000068.1"/>
</dbReference>
<dbReference type="InterPro" id="IPR029058">
    <property type="entry name" value="AB_hydrolase_fold"/>
</dbReference>
<evidence type="ECO:0000313" key="4">
    <source>
        <dbReference type="Proteomes" id="UP000035265"/>
    </source>
</evidence>
<reference evidence="3 4" key="1">
    <citation type="submission" date="2014-05" db="EMBL/GenBank/DDBJ databases">
        <title>Cellulosimicrobium funkei U11 genome.</title>
        <authorList>
            <person name="Hu C."/>
            <person name="Gong Y."/>
            <person name="Wan W."/>
            <person name="Jiang M."/>
        </authorList>
    </citation>
    <scope>NUCLEOTIDE SEQUENCE [LARGE SCALE GENOMIC DNA]</scope>
    <source>
        <strain evidence="3 4">U11</strain>
    </source>
</reference>
<protein>
    <submittedName>
        <fullName evidence="3">Alpha/beta hydrolase</fullName>
    </submittedName>
</protein>
<feature type="domain" description="AB hydrolase-1" evidence="2">
    <location>
        <begin position="36"/>
        <end position="281"/>
    </location>
</feature>
<dbReference type="Proteomes" id="UP000035265">
    <property type="component" value="Unassembled WGS sequence"/>
</dbReference>
<name>A0A0H2KXU6_9MICO</name>
<evidence type="ECO:0000256" key="1">
    <source>
        <dbReference type="SAM" id="MobiDB-lite"/>
    </source>
</evidence>
<dbReference type="PANTHER" id="PTHR43798">
    <property type="entry name" value="MONOACYLGLYCEROL LIPASE"/>
    <property type="match status" value="1"/>
</dbReference>
<dbReference type="InterPro" id="IPR050266">
    <property type="entry name" value="AB_hydrolase_sf"/>
</dbReference>
<dbReference type="InterPro" id="IPR000073">
    <property type="entry name" value="AB_hydrolase_1"/>
</dbReference>
<keyword evidence="4" id="KW-1185">Reference proteome</keyword>
<sequence>MTLTTHAPAPAPTTLRTPPGHRTDASADGSERPPAVVFVHGMRTSGAIWDRQVEHVRALGHDAVAVDLPAHGARAHERFTLDRSFEVIDEAAASFGPDRRVVLVGLSLGGYTSLAWAARRPTHLAGVVAAACTSDPKGKPVALYRDVARLVVAGGGAVGRGARWAARTSAAAWGTIARGGRSLPGGAASSYALAGPADAGSPTPAAPGWHVVTDALTQLAGRSWLAHVRDVDVPVWLVNGARDHMRLDEQRYLAAAADAALVVVPRAGHDVNSEAPEAFNRVLGRALADFGRVRGARLGA</sequence>
<dbReference type="AlphaFoldDB" id="A0A0H2KXU6"/>
<organism evidence="3 4">
    <name type="scientific">Cellulosimicrobium funkei</name>
    <dbReference type="NCBI Taxonomy" id="264251"/>
    <lineage>
        <taxon>Bacteria</taxon>
        <taxon>Bacillati</taxon>
        <taxon>Actinomycetota</taxon>
        <taxon>Actinomycetes</taxon>
        <taxon>Micrococcales</taxon>
        <taxon>Promicromonosporaceae</taxon>
        <taxon>Cellulosimicrobium</taxon>
    </lineage>
</organism>
<dbReference type="Gene3D" id="3.40.50.1820">
    <property type="entry name" value="alpha/beta hydrolase"/>
    <property type="match status" value="1"/>
</dbReference>
<gene>
    <name evidence="3" type="ORF">FB00_20990</name>
</gene>
<evidence type="ECO:0000259" key="2">
    <source>
        <dbReference type="Pfam" id="PF12697"/>
    </source>
</evidence>
<dbReference type="SUPFAM" id="SSF53474">
    <property type="entry name" value="alpha/beta-Hydrolases"/>
    <property type="match status" value="1"/>
</dbReference>
<dbReference type="PATRIC" id="fig|264251.5.peg.4255"/>
<feature type="region of interest" description="Disordered" evidence="1">
    <location>
        <begin position="1"/>
        <end position="33"/>
    </location>
</feature>
<dbReference type="Pfam" id="PF12697">
    <property type="entry name" value="Abhydrolase_6"/>
    <property type="match status" value="1"/>
</dbReference>
<proteinExistence type="predicted"/>
<dbReference type="STRING" id="264251.FB00_20990"/>
<feature type="compositionally biased region" description="Basic and acidic residues" evidence="1">
    <location>
        <begin position="21"/>
        <end position="31"/>
    </location>
</feature>
<comment type="caution">
    <text evidence="3">The sequence shown here is derived from an EMBL/GenBank/DDBJ whole genome shotgun (WGS) entry which is preliminary data.</text>
</comment>
<dbReference type="GO" id="GO:0016787">
    <property type="term" value="F:hydrolase activity"/>
    <property type="evidence" value="ECO:0007669"/>
    <property type="project" value="UniProtKB-KW"/>
</dbReference>
<dbReference type="EMBL" id="JNBQ01000068">
    <property type="protein sequence ID" value="KLN32807.1"/>
    <property type="molecule type" value="Genomic_DNA"/>
</dbReference>
<keyword evidence="3" id="KW-0378">Hydrolase</keyword>
<feature type="compositionally biased region" description="Low complexity" evidence="1">
    <location>
        <begin position="1"/>
        <end position="18"/>
    </location>
</feature>
<accession>A0A0H2KXU6</accession>